<dbReference type="Proteomes" id="UP000001366">
    <property type="component" value="Chromosome"/>
</dbReference>
<reference evidence="2 3" key="1">
    <citation type="journal article" date="2009" name="J. Bacteriol.">
        <title>Complete and draft genome sequences of six members of the Aquificales.</title>
        <authorList>
            <person name="Reysenbach A.L."/>
            <person name="Hamamura N."/>
            <person name="Podar M."/>
            <person name="Griffiths E."/>
            <person name="Ferreira S."/>
            <person name="Hochstein R."/>
            <person name="Heidelberg J."/>
            <person name="Johnson J."/>
            <person name="Mead D."/>
            <person name="Pohorille A."/>
            <person name="Sarmiento M."/>
            <person name="Schweighofer K."/>
            <person name="Seshadri R."/>
            <person name="Voytek M.A."/>
        </authorList>
    </citation>
    <scope>NUCLEOTIDE SEQUENCE [LARGE SCALE GENOMIC DNA]</scope>
    <source>
        <strain evidence="3">DSM 14350 / EX-H1</strain>
    </source>
</reference>
<dbReference type="InterPro" id="IPR036249">
    <property type="entry name" value="Thioredoxin-like_sf"/>
</dbReference>
<sequence>MKGKAVSILIIFSVVLTLSFGKTAPDFSVKDENGKIVNRDDLKGKPTLLIFWGVLCHSCREEMPVLDRLYKKYGRDINFYAVVLGTKDLQKIKKVKKEWNFEIPVLIGNGDMMYKYKIIGTPMIIVLDRNTEIFRRLIGPQSEEKIEGIIKSLL</sequence>
<dbReference type="PANTHER" id="PTHR42852">
    <property type="entry name" value="THIOL:DISULFIDE INTERCHANGE PROTEIN DSBE"/>
    <property type="match status" value="1"/>
</dbReference>
<evidence type="ECO:0000313" key="3">
    <source>
        <dbReference type="Proteomes" id="UP000001366"/>
    </source>
</evidence>
<protein>
    <submittedName>
        <fullName evidence="2">Putative thiol-disulfide oxidoreductase ResA</fullName>
    </submittedName>
</protein>
<dbReference type="InterPro" id="IPR050553">
    <property type="entry name" value="Thioredoxin_ResA/DsbE_sf"/>
</dbReference>
<dbReference type="Pfam" id="PF00578">
    <property type="entry name" value="AhpC-TSA"/>
    <property type="match status" value="1"/>
</dbReference>
<evidence type="ECO:0000259" key="1">
    <source>
        <dbReference type="PROSITE" id="PS51352"/>
    </source>
</evidence>
<gene>
    <name evidence="2" type="ordered locus">PERMA_0434</name>
</gene>
<proteinExistence type="predicted"/>
<dbReference type="GO" id="GO:0016209">
    <property type="term" value="F:antioxidant activity"/>
    <property type="evidence" value="ECO:0007669"/>
    <property type="project" value="InterPro"/>
</dbReference>
<dbReference type="InterPro" id="IPR000866">
    <property type="entry name" value="AhpC/TSA"/>
</dbReference>
<dbReference type="STRING" id="123214.PERMA_0434"/>
<dbReference type="Gene3D" id="3.40.30.10">
    <property type="entry name" value="Glutaredoxin"/>
    <property type="match status" value="1"/>
</dbReference>
<dbReference type="AlphaFoldDB" id="C0QU60"/>
<dbReference type="EMBL" id="CP001230">
    <property type="protein sequence ID" value="ACO03086.1"/>
    <property type="molecule type" value="Genomic_DNA"/>
</dbReference>
<name>C0QU60_PERMH</name>
<organism evidence="2 3">
    <name type="scientific">Persephonella marina (strain DSM 14350 / EX-H1)</name>
    <dbReference type="NCBI Taxonomy" id="123214"/>
    <lineage>
        <taxon>Bacteria</taxon>
        <taxon>Pseudomonadati</taxon>
        <taxon>Aquificota</taxon>
        <taxon>Aquificia</taxon>
        <taxon>Aquificales</taxon>
        <taxon>Hydrogenothermaceae</taxon>
        <taxon>Persephonella</taxon>
    </lineage>
</organism>
<dbReference type="CDD" id="cd02966">
    <property type="entry name" value="TlpA_like_family"/>
    <property type="match status" value="1"/>
</dbReference>
<feature type="domain" description="Thioredoxin" evidence="1">
    <location>
        <begin position="18"/>
        <end position="154"/>
    </location>
</feature>
<dbReference type="SUPFAM" id="SSF52833">
    <property type="entry name" value="Thioredoxin-like"/>
    <property type="match status" value="1"/>
</dbReference>
<accession>C0QU60</accession>
<dbReference type="PaxDb" id="123214-PERMA_0434"/>
<dbReference type="HOGENOM" id="CLU_042529_11_2_0"/>
<dbReference type="RefSeq" id="WP_012675325.1">
    <property type="nucleotide sequence ID" value="NC_012440.1"/>
</dbReference>
<dbReference type="PROSITE" id="PS51352">
    <property type="entry name" value="THIOREDOXIN_2"/>
    <property type="match status" value="1"/>
</dbReference>
<evidence type="ECO:0000313" key="2">
    <source>
        <dbReference type="EMBL" id="ACO03086.1"/>
    </source>
</evidence>
<dbReference type="eggNOG" id="COG0526">
    <property type="taxonomic scope" value="Bacteria"/>
</dbReference>
<dbReference type="PANTHER" id="PTHR42852:SF13">
    <property type="entry name" value="PROTEIN DIPZ"/>
    <property type="match status" value="1"/>
</dbReference>
<dbReference type="GO" id="GO:0016491">
    <property type="term" value="F:oxidoreductase activity"/>
    <property type="evidence" value="ECO:0007669"/>
    <property type="project" value="InterPro"/>
</dbReference>
<dbReference type="InterPro" id="IPR013766">
    <property type="entry name" value="Thioredoxin_domain"/>
</dbReference>
<dbReference type="KEGG" id="pmx:PERMA_0434"/>
<keyword evidence="3" id="KW-1185">Reference proteome</keyword>